<dbReference type="WBParaSite" id="Minc3s00385g11411">
    <property type="protein sequence ID" value="Minc3s00385g11411"/>
    <property type="gene ID" value="Minc3s00385g11411"/>
</dbReference>
<evidence type="ECO:0000313" key="3">
    <source>
        <dbReference type="WBParaSite" id="Minc3s00385g11411"/>
    </source>
</evidence>
<dbReference type="AlphaFoldDB" id="A0A914LF59"/>
<organism evidence="1 3">
    <name type="scientific">Meloidogyne incognita</name>
    <name type="common">Southern root-knot nematode worm</name>
    <name type="synonym">Oxyuris incognita</name>
    <dbReference type="NCBI Taxonomy" id="6306"/>
    <lineage>
        <taxon>Eukaryota</taxon>
        <taxon>Metazoa</taxon>
        <taxon>Ecdysozoa</taxon>
        <taxon>Nematoda</taxon>
        <taxon>Chromadorea</taxon>
        <taxon>Rhabditida</taxon>
        <taxon>Tylenchina</taxon>
        <taxon>Tylenchomorpha</taxon>
        <taxon>Tylenchoidea</taxon>
        <taxon>Meloidogynidae</taxon>
        <taxon>Meloidogyninae</taxon>
        <taxon>Meloidogyne</taxon>
        <taxon>Meloidogyne incognita group</taxon>
    </lineage>
</organism>
<sequence length="67" mass="8206">MQEMSLIINCRFKLIKMTKDKYLTDGFSNLNYRVEFINFGKLYTHIMVDVLEEEYNRWKKYIKKIGC</sequence>
<keyword evidence="1" id="KW-1185">Reference proteome</keyword>
<reference evidence="2 3" key="1">
    <citation type="submission" date="2022-11" db="UniProtKB">
        <authorList>
            <consortium name="WormBaseParasite"/>
        </authorList>
    </citation>
    <scope>IDENTIFICATION</scope>
</reference>
<dbReference type="Gene3D" id="3.90.550.10">
    <property type="entry name" value="Spore Coat Polysaccharide Biosynthesis Protein SpsA, Chain A"/>
    <property type="match status" value="1"/>
</dbReference>
<dbReference type="WBParaSite" id="Minc3s00348g10742">
    <property type="protein sequence ID" value="Minc3s00348g10742"/>
    <property type="gene ID" value="Minc3s00348g10742"/>
</dbReference>
<dbReference type="Proteomes" id="UP000887563">
    <property type="component" value="Unplaced"/>
</dbReference>
<dbReference type="InterPro" id="IPR029044">
    <property type="entry name" value="Nucleotide-diphossugar_trans"/>
</dbReference>
<proteinExistence type="predicted"/>
<protein>
    <submittedName>
        <fullName evidence="2 3">Uncharacterized protein</fullName>
    </submittedName>
</protein>
<evidence type="ECO:0000313" key="1">
    <source>
        <dbReference type="Proteomes" id="UP000887563"/>
    </source>
</evidence>
<evidence type="ECO:0000313" key="2">
    <source>
        <dbReference type="WBParaSite" id="Minc3s00348g10742"/>
    </source>
</evidence>
<name>A0A914LF59_MELIC</name>
<accession>A0A914LF59</accession>